<proteinExistence type="predicted"/>
<evidence type="ECO:0000313" key="1">
    <source>
        <dbReference type="EMBL" id="MBB1260689.1"/>
    </source>
</evidence>
<sequence length="91" mass="10546">MATRSLLVGYDLNRPGQDYSRLIEAIEAYGTWWHSLDSTWIIKTPKSVTQVRDELRRHIDSSDELFVAELTGHAAWSGFDQTSSEWLKKYL</sequence>
<evidence type="ECO:0000313" key="4">
    <source>
        <dbReference type="Proteomes" id="UP000517765"/>
    </source>
</evidence>
<reference evidence="4" key="2">
    <citation type="submission" date="2020-05" db="EMBL/GenBank/DDBJ databases">
        <title>Classification of alakaliphilic streptomycetes isolated from an alkaline soil next to Lonar Crater, India and a proposal for the recognition of Streptomyces alkaliterrae sp. nov.</title>
        <authorList>
            <person name="Golinska P."/>
        </authorList>
    </citation>
    <scope>NUCLEOTIDE SEQUENCE [LARGE SCALE GENOMIC DNA]</scope>
    <source>
        <strain evidence="4">OF8</strain>
    </source>
</reference>
<dbReference type="Proteomes" id="UP000320857">
    <property type="component" value="Unassembled WGS sequence"/>
</dbReference>
<dbReference type="EMBL" id="VJYK02000181">
    <property type="protein sequence ID" value="MQS03566.1"/>
    <property type="molecule type" value="Genomic_DNA"/>
</dbReference>
<comment type="caution">
    <text evidence="2">The sequence shown here is derived from an EMBL/GenBank/DDBJ whole genome shotgun (WGS) entry which is preliminary data.</text>
</comment>
<dbReference type="Proteomes" id="UP000517765">
    <property type="component" value="Unassembled WGS sequence"/>
</dbReference>
<gene>
    <name evidence="2" type="ORF">FNX44_017140</name>
    <name evidence="1" type="ORF">H3147_17940</name>
</gene>
<dbReference type="OrthoDB" id="2656750at2"/>
<evidence type="ECO:0000313" key="2">
    <source>
        <dbReference type="EMBL" id="MQS03566.1"/>
    </source>
</evidence>
<protein>
    <submittedName>
        <fullName evidence="2">SinR family protein</fullName>
    </submittedName>
</protein>
<organism evidence="2 3">
    <name type="scientific">Streptomyces alkaliterrae</name>
    <dbReference type="NCBI Taxonomy" id="2213162"/>
    <lineage>
        <taxon>Bacteria</taxon>
        <taxon>Bacillati</taxon>
        <taxon>Actinomycetota</taxon>
        <taxon>Actinomycetes</taxon>
        <taxon>Kitasatosporales</taxon>
        <taxon>Streptomycetaceae</taxon>
        <taxon>Streptomyces</taxon>
    </lineage>
</organism>
<reference evidence="2 3" key="1">
    <citation type="submission" date="2019-10" db="EMBL/GenBank/DDBJ databases">
        <title>Streptomyces sp. nov., a novel actinobacterium isolated from alkaline environment.</title>
        <authorList>
            <person name="Golinska P."/>
        </authorList>
    </citation>
    <scope>NUCLEOTIDE SEQUENCE [LARGE SCALE GENOMIC DNA]</scope>
    <source>
        <strain evidence="2 3">OF1</strain>
    </source>
</reference>
<dbReference type="AlphaFoldDB" id="A0A5P0YTC6"/>
<keyword evidence="3" id="KW-1185">Reference proteome</keyword>
<accession>A0A5P0YTC6</accession>
<reference evidence="1" key="3">
    <citation type="journal article" name="Syst. Appl. Microbiol.">
        <title>Streptomyces alkaliterrae sp. nov., isolated from an alkaline soil, and emended descriptions of Streptomyces alkaliphilus, Streptomyces calidiresistens and Streptomyces durbertensis.</title>
        <authorList>
            <person name="Swiecimska M."/>
            <person name="Golinska P."/>
            <person name="Nouioui I."/>
            <person name="Wypij M."/>
            <person name="Rai M."/>
            <person name="Sangal V."/>
            <person name="Goodfellow M."/>
        </authorList>
    </citation>
    <scope>NUCLEOTIDE SEQUENCE</scope>
    <source>
        <strain evidence="1">OF8</strain>
    </source>
</reference>
<name>A0A5P0YTC6_9ACTN</name>
<evidence type="ECO:0000313" key="3">
    <source>
        <dbReference type="Proteomes" id="UP000320857"/>
    </source>
</evidence>
<dbReference type="EMBL" id="JABJXA010000112">
    <property type="protein sequence ID" value="MBB1260689.1"/>
    <property type="molecule type" value="Genomic_DNA"/>
</dbReference>